<proteinExistence type="predicted"/>
<reference evidence="4 5" key="1">
    <citation type="journal article" date="2021" name="Hortic Res">
        <title>Chromosome-scale assembly of the Dendrobium chrysotoxum genome enhances the understanding of orchid evolution.</title>
        <authorList>
            <person name="Zhang Y."/>
            <person name="Zhang G.Q."/>
            <person name="Zhang D."/>
            <person name="Liu X.D."/>
            <person name="Xu X.Y."/>
            <person name="Sun W.H."/>
            <person name="Yu X."/>
            <person name="Zhu X."/>
            <person name="Wang Z.W."/>
            <person name="Zhao X."/>
            <person name="Zhong W.Y."/>
            <person name="Chen H."/>
            <person name="Yin W.L."/>
            <person name="Huang T."/>
            <person name="Niu S.C."/>
            <person name="Liu Z.J."/>
        </authorList>
    </citation>
    <scope>NUCLEOTIDE SEQUENCE [LARGE SCALE GENOMIC DNA]</scope>
    <source>
        <strain evidence="4">Lindl</strain>
    </source>
</reference>
<feature type="compositionally biased region" description="Acidic residues" evidence="1">
    <location>
        <begin position="33"/>
        <end position="93"/>
    </location>
</feature>
<organism evidence="4 5">
    <name type="scientific">Dendrobium chrysotoxum</name>
    <name type="common">Orchid</name>
    <dbReference type="NCBI Taxonomy" id="161865"/>
    <lineage>
        <taxon>Eukaryota</taxon>
        <taxon>Viridiplantae</taxon>
        <taxon>Streptophyta</taxon>
        <taxon>Embryophyta</taxon>
        <taxon>Tracheophyta</taxon>
        <taxon>Spermatophyta</taxon>
        <taxon>Magnoliopsida</taxon>
        <taxon>Liliopsida</taxon>
        <taxon>Asparagales</taxon>
        <taxon>Orchidaceae</taxon>
        <taxon>Epidendroideae</taxon>
        <taxon>Malaxideae</taxon>
        <taxon>Dendrobiinae</taxon>
        <taxon>Dendrobium</taxon>
    </lineage>
</organism>
<accession>A0AAV7GG66</accession>
<evidence type="ECO:0000313" key="4">
    <source>
        <dbReference type="EMBL" id="KAH0455217.1"/>
    </source>
</evidence>
<dbReference type="EMBL" id="JAGFBR010000014">
    <property type="protein sequence ID" value="KAH0455217.1"/>
    <property type="molecule type" value="Genomic_DNA"/>
</dbReference>
<dbReference type="Pfam" id="PF24766">
    <property type="entry name" value="DUF7699"/>
    <property type="match status" value="1"/>
</dbReference>
<feature type="domain" description="SAP" evidence="2">
    <location>
        <begin position="127"/>
        <end position="159"/>
    </location>
</feature>
<name>A0AAV7GG66_DENCH</name>
<dbReference type="InterPro" id="IPR003034">
    <property type="entry name" value="SAP_dom"/>
</dbReference>
<dbReference type="InterPro" id="IPR056116">
    <property type="entry name" value="DUF7699"/>
</dbReference>
<dbReference type="PANTHER" id="PTHR35323:SF2">
    <property type="entry name" value="SAP DOMAIN-CONTAINING PROTEIN"/>
    <property type="match status" value="1"/>
</dbReference>
<comment type="caution">
    <text evidence="4">The sequence shown here is derived from an EMBL/GenBank/DDBJ whole genome shotgun (WGS) entry which is preliminary data.</text>
</comment>
<feature type="compositionally biased region" description="Basic residues" evidence="1">
    <location>
        <begin position="282"/>
        <end position="292"/>
    </location>
</feature>
<evidence type="ECO:0000313" key="5">
    <source>
        <dbReference type="Proteomes" id="UP000775213"/>
    </source>
</evidence>
<sequence>MSKAKQAILNSYSDNVVEDHEDEEESGSYLGQADEDDNESEEEEEELESLEEEYEDEESDSDQEGDVESDGCSDEDEDEYESISDDESNEDDGDKVCDWKEGKPTDKDHCDKVVNLLRQRSKKLDVLKLEECKAYLRKHDLMISGTKETCIRRIIEHWRLKDGNALRLYPKSSFTINCTGDVCKGDVVMFKQRVYDKFNKVSRNGKVIGKRTIAGRVVKESYGIAKQQHTFTVEVLWSKGVKPLPSLYPLLVKGRNLYRYRTFRQRWANEADRSKVLEEKHRRGATARHVRASTKATVSAGSKRQRSLTDSKQHQTKRQKKPSEASTSGKRQPKTYNAKAHVKYSSNNKLRASSSSAKHSKKFKTKTSSYTNIREVDQYAQRPSSQYIFDNSHPDLHQRNKISAPQVSRERFLIPVCNNNHNAGHTVQLMNRGRNVRQPYSVYASQFDHRDHLSHHYSNSISPYDSRSSGHFFTPDFYDQRYAGSQFQGSNRPWPL</sequence>
<feature type="region of interest" description="Disordered" evidence="1">
    <location>
        <begin position="1"/>
        <end position="101"/>
    </location>
</feature>
<evidence type="ECO:0000259" key="2">
    <source>
        <dbReference type="Pfam" id="PF02037"/>
    </source>
</evidence>
<evidence type="ECO:0008006" key="6">
    <source>
        <dbReference type="Google" id="ProtNLM"/>
    </source>
</evidence>
<feature type="domain" description="DUF7699" evidence="3">
    <location>
        <begin position="183"/>
        <end position="267"/>
    </location>
</feature>
<keyword evidence="5" id="KW-1185">Reference proteome</keyword>
<evidence type="ECO:0000256" key="1">
    <source>
        <dbReference type="SAM" id="MobiDB-lite"/>
    </source>
</evidence>
<dbReference type="Pfam" id="PF02037">
    <property type="entry name" value="SAP"/>
    <property type="match status" value="1"/>
</dbReference>
<feature type="region of interest" description="Disordered" evidence="1">
    <location>
        <begin position="278"/>
        <end position="368"/>
    </location>
</feature>
<dbReference type="AlphaFoldDB" id="A0AAV7GG66"/>
<protein>
    <recommendedName>
        <fullName evidence="6">SAP domain-containing protein</fullName>
    </recommendedName>
</protein>
<feature type="compositionally biased region" description="Low complexity" evidence="1">
    <location>
        <begin position="345"/>
        <end position="357"/>
    </location>
</feature>
<evidence type="ECO:0000259" key="3">
    <source>
        <dbReference type="Pfam" id="PF24766"/>
    </source>
</evidence>
<gene>
    <name evidence="4" type="ORF">IEQ34_015249</name>
</gene>
<dbReference type="PANTHER" id="PTHR35323">
    <property type="entry name" value="SAP DOMAIN-CONTAINING PROTEIN"/>
    <property type="match status" value="1"/>
</dbReference>
<dbReference type="Proteomes" id="UP000775213">
    <property type="component" value="Unassembled WGS sequence"/>
</dbReference>